<dbReference type="EMBL" id="CBFW010000452">
    <property type="protein sequence ID" value="CDC77924.1"/>
    <property type="molecule type" value="Genomic_DNA"/>
</dbReference>
<dbReference type="STRING" id="1263015.BN580_00537"/>
<evidence type="ECO:0000313" key="2">
    <source>
        <dbReference type="EMBL" id="CDC77924.1"/>
    </source>
</evidence>
<dbReference type="Pfam" id="PF16227">
    <property type="entry name" value="DUF4886"/>
    <property type="match status" value="1"/>
</dbReference>
<sequence>MIGTSGVVGLDNQYPLLPELISYVKENSANPDAKLVWLFSWAYQNDSTHPSFPLYDRDQMKMHTMGVKMTEKYAATNPDISVVVPLATTFQNIRTCFIGDHLTRDGFHADLTVGRYTLALTFYCSVTGADPWKCSFRLETGVTEEGKTFDLIAESVENAIKEPYKMTQSAYTQE</sequence>
<name>R6U776_9BACT</name>
<dbReference type="GO" id="GO:0016788">
    <property type="term" value="F:hydrolase activity, acting on ester bonds"/>
    <property type="evidence" value="ECO:0007669"/>
    <property type="project" value="UniProtKB-ARBA"/>
</dbReference>
<dbReference type="Gene3D" id="3.40.50.1110">
    <property type="entry name" value="SGNH hydrolase"/>
    <property type="match status" value="1"/>
</dbReference>
<evidence type="ECO:0000313" key="3">
    <source>
        <dbReference type="Proteomes" id="UP000017938"/>
    </source>
</evidence>
<accession>R6U776</accession>
<dbReference type="InterPro" id="IPR032616">
    <property type="entry name" value="DUF4886"/>
</dbReference>
<comment type="caution">
    <text evidence="2">The sequence shown here is derived from an EMBL/GenBank/DDBJ whole genome shotgun (WGS) entry which is preliminary data.</text>
</comment>
<proteinExistence type="predicted"/>
<dbReference type="AlphaFoldDB" id="R6U776"/>
<protein>
    <recommendedName>
        <fullName evidence="1">DUF4886 domain-containing protein</fullName>
    </recommendedName>
</protein>
<reference evidence="2" key="1">
    <citation type="submission" date="2012-11" db="EMBL/GenBank/DDBJ databases">
        <title>Dependencies among metagenomic species, viruses, plasmids and units of genetic variation.</title>
        <authorList>
            <person name="Nielsen H.B."/>
            <person name="Almeida M."/>
            <person name="Juncker A.S."/>
            <person name="Rasmussen S."/>
            <person name="Li J."/>
            <person name="Sunagawa S."/>
            <person name="Plichta D."/>
            <person name="Gautier L."/>
            <person name="Le Chatelier E."/>
            <person name="Peletier E."/>
            <person name="Bonde I."/>
            <person name="Nielsen T."/>
            <person name="Manichanh C."/>
            <person name="Arumugam M."/>
            <person name="Batto J."/>
            <person name="Santos M.B.Q.D."/>
            <person name="Blom N."/>
            <person name="Borruel N."/>
            <person name="Burgdorf K.S."/>
            <person name="Boumezbeur F."/>
            <person name="Casellas F."/>
            <person name="Dore J."/>
            <person name="Guarner F."/>
            <person name="Hansen T."/>
            <person name="Hildebrand F."/>
            <person name="Kaas R.S."/>
            <person name="Kennedy S."/>
            <person name="Kristiansen K."/>
            <person name="Kultima J.R."/>
            <person name="Leonard P."/>
            <person name="Levenez F."/>
            <person name="Lund O."/>
            <person name="Moumen B."/>
            <person name="Le Paslier D."/>
            <person name="Pons N."/>
            <person name="Pedersen O."/>
            <person name="Prifti E."/>
            <person name="Qin J."/>
            <person name="Raes J."/>
            <person name="Tap J."/>
            <person name="Tims S."/>
            <person name="Ussery D.W."/>
            <person name="Yamada T."/>
            <person name="MetaHit consortium"/>
            <person name="Renault P."/>
            <person name="Sicheritz-Ponten T."/>
            <person name="Bork P."/>
            <person name="Wang J."/>
            <person name="Brunak S."/>
            <person name="Ehrlich S.D."/>
        </authorList>
    </citation>
    <scope>NUCLEOTIDE SEQUENCE [LARGE SCALE GENOMIC DNA]</scope>
</reference>
<dbReference type="Proteomes" id="UP000017938">
    <property type="component" value="Unassembled WGS sequence"/>
</dbReference>
<feature type="domain" description="DUF4886" evidence="1">
    <location>
        <begin position="15"/>
        <end position="146"/>
    </location>
</feature>
<dbReference type="InterPro" id="IPR036514">
    <property type="entry name" value="SGNH_hydro_sf"/>
</dbReference>
<gene>
    <name evidence="2" type="ORF">BN580_00537</name>
</gene>
<organism evidence="2 3">
    <name type="scientific">Candidatus Colimorpha enterica</name>
    <dbReference type="NCBI Taxonomy" id="3083063"/>
    <lineage>
        <taxon>Bacteria</taxon>
        <taxon>Pseudomonadati</taxon>
        <taxon>Bacteroidota</taxon>
        <taxon>Bacteroidia</taxon>
        <taxon>Bacteroidales</taxon>
        <taxon>Candidatus Colimorpha</taxon>
    </lineage>
</organism>
<evidence type="ECO:0000259" key="1">
    <source>
        <dbReference type="Pfam" id="PF16227"/>
    </source>
</evidence>